<reference evidence="1" key="1">
    <citation type="journal article" date="2015" name="Nature">
        <title>Complex archaea that bridge the gap between prokaryotes and eukaryotes.</title>
        <authorList>
            <person name="Spang A."/>
            <person name="Saw J.H."/>
            <person name="Jorgensen S.L."/>
            <person name="Zaremba-Niedzwiedzka K."/>
            <person name="Martijn J."/>
            <person name="Lind A.E."/>
            <person name="van Eijk R."/>
            <person name="Schleper C."/>
            <person name="Guy L."/>
            <person name="Ettema T.J."/>
        </authorList>
    </citation>
    <scope>NUCLEOTIDE SEQUENCE</scope>
</reference>
<evidence type="ECO:0000313" key="1">
    <source>
        <dbReference type="EMBL" id="KKK65125.1"/>
    </source>
</evidence>
<dbReference type="PANTHER" id="PTHR30037:SF4">
    <property type="entry name" value="DNA-3-METHYLADENINE GLYCOSYLASE I"/>
    <property type="match status" value="1"/>
</dbReference>
<dbReference type="Gene3D" id="1.10.340.30">
    <property type="entry name" value="Hypothetical protein, domain 2"/>
    <property type="match status" value="1"/>
</dbReference>
<dbReference type="GO" id="GO:0006284">
    <property type="term" value="P:base-excision repair"/>
    <property type="evidence" value="ECO:0007669"/>
    <property type="project" value="InterPro"/>
</dbReference>
<accession>A0A0F8XV31</accession>
<dbReference type="InterPro" id="IPR011257">
    <property type="entry name" value="DNA_glycosylase"/>
</dbReference>
<dbReference type="InterPro" id="IPR052891">
    <property type="entry name" value="DNA-3mA_glycosylase"/>
</dbReference>
<protein>
    <recommendedName>
        <fullName evidence="2">DNA-3-methyladenine glycosylase I</fullName>
    </recommendedName>
</protein>
<sequence>MKRCDWVGESKEMILYHDTEWGRPLYDDKKLFEFLVLDTFQPGLSWAIILSKRKNFQKAFNNYNLSIISNYGRGEVNQLLKDTGIVRNKLKILATIENAKAVLAVQKEFGSYDKYLWSLQNGKHQQNAYKRVGNIPAYTDKSEEIS</sequence>
<dbReference type="SUPFAM" id="SSF48150">
    <property type="entry name" value="DNA-glycosylase"/>
    <property type="match status" value="1"/>
</dbReference>
<dbReference type="AlphaFoldDB" id="A0A0F8XV31"/>
<comment type="caution">
    <text evidence="1">The sequence shown here is derived from an EMBL/GenBank/DDBJ whole genome shotgun (WGS) entry which is preliminary data.</text>
</comment>
<feature type="non-terminal residue" evidence="1">
    <location>
        <position position="146"/>
    </location>
</feature>
<dbReference type="Pfam" id="PF03352">
    <property type="entry name" value="Adenine_glyco"/>
    <property type="match status" value="1"/>
</dbReference>
<dbReference type="PANTHER" id="PTHR30037">
    <property type="entry name" value="DNA-3-METHYLADENINE GLYCOSYLASE 1"/>
    <property type="match status" value="1"/>
</dbReference>
<organism evidence="1">
    <name type="scientific">marine sediment metagenome</name>
    <dbReference type="NCBI Taxonomy" id="412755"/>
    <lineage>
        <taxon>unclassified sequences</taxon>
        <taxon>metagenomes</taxon>
        <taxon>ecological metagenomes</taxon>
    </lineage>
</organism>
<gene>
    <name evidence="1" type="ORF">LCGC14_2977290</name>
</gene>
<dbReference type="GO" id="GO:0008725">
    <property type="term" value="F:DNA-3-methyladenine glycosylase activity"/>
    <property type="evidence" value="ECO:0007669"/>
    <property type="project" value="InterPro"/>
</dbReference>
<dbReference type="EMBL" id="LAZR01060706">
    <property type="protein sequence ID" value="KKK65125.1"/>
    <property type="molecule type" value="Genomic_DNA"/>
</dbReference>
<proteinExistence type="predicted"/>
<dbReference type="InterPro" id="IPR005019">
    <property type="entry name" value="Adenine_glyco"/>
</dbReference>
<name>A0A0F8XV31_9ZZZZ</name>
<evidence type="ECO:0008006" key="2">
    <source>
        <dbReference type="Google" id="ProtNLM"/>
    </source>
</evidence>